<evidence type="ECO:0000259" key="3">
    <source>
        <dbReference type="Pfam" id="PF25917"/>
    </source>
</evidence>
<dbReference type="Proteomes" id="UP001155840">
    <property type="component" value="Unassembled WGS sequence"/>
</dbReference>
<evidence type="ECO:0000313" key="5">
    <source>
        <dbReference type="EMBL" id="NHT74975.1"/>
    </source>
</evidence>
<protein>
    <submittedName>
        <fullName evidence="5">HlyD family secretion protein</fullName>
    </submittedName>
</protein>
<dbReference type="Gene3D" id="2.40.30.170">
    <property type="match status" value="1"/>
</dbReference>
<evidence type="ECO:0000313" key="6">
    <source>
        <dbReference type="Proteomes" id="UP001155840"/>
    </source>
</evidence>
<keyword evidence="2" id="KW-0812">Transmembrane</keyword>
<accession>A0AA44C9F9</accession>
<dbReference type="InterPro" id="IPR050739">
    <property type="entry name" value="MFP"/>
</dbReference>
<keyword evidence="6" id="KW-1185">Reference proteome</keyword>
<name>A0AA44C9F9_9HYPH</name>
<dbReference type="Pfam" id="PF25954">
    <property type="entry name" value="Beta-barrel_RND_2"/>
    <property type="match status" value="1"/>
</dbReference>
<dbReference type="AlphaFoldDB" id="A0AA44C9F9"/>
<evidence type="ECO:0000259" key="4">
    <source>
        <dbReference type="Pfam" id="PF25954"/>
    </source>
</evidence>
<proteinExistence type="predicted"/>
<dbReference type="RefSeq" id="WP_167127310.1">
    <property type="nucleotide sequence ID" value="NZ_JAANCM010000002.1"/>
</dbReference>
<dbReference type="Gene3D" id="2.40.50.100">
    <property type="match status" value="1"/>
</dbReference>
<keyword evidence="2" id="KW-1133">Transmembrane helix</keyword>
<organism evidence="5 6">
    <name type="scientific">Ferranicluibacter rubi</name>
    <dbReference type="NCBI Taxonomy" id="2715133"/>
    <lineage>
        <taxon>Bacteria</taxon>
        <taxon>Pseudomonadati</taxon>
        <taxon>Pseudomonadota</taxon>
        <taxon>Alphaproteobacteria</taxon>
        <taxon>Hyphomicrobiales</taxon>
        <taxon>Rhizobiaceae</taxon>
        <taxon>Ferranicluibacter</taxon>
    </lineage>
</organism>
<evidence type="ECO:0000256" key="2">
    <source>
        <dbReference type="SAM" id="Phobius"/>
    </source>
</evidence>
<keyword evidence="2" id="KW-0472">Membrane</keyword>
<feature type="domain" description="CusB-like beta-barrel" evidence="4">
    <location>
        <begin position="249"/>
        <end position="292"/>
    </location>
</feature>
<feature type="domain" description="Multidrug resistance protein MdtA-like barrel-sandwich hybrid" evidence="3">
    <location>
        <begin position="53"/>
        <end position="245"/>
    </location>
</feature>
<dbReference type="PANTHER" id="PTHR30386:SF24">
    <property type="entry name" value="MULTIDRUG RESISTANCE EFFLUX PUMP"/>
    <property type="match status" value="1"/>
</dbReference>
<dbReference type="PANTHER" id="PTHR30386">
    <property type="entry name" value="MEMBRANE FUSION SUBUNIT OF EMRAB-TOLC MULTIDRUG EFFLUX PUMP"/>
    <property type="match status" value="1"/>
</dbReference>
<feature type="coiled-coil region" evidence="1">
    <location>
        <begin position="89"/>
        <end position="175"/>
    </location>
</feature>
<dbReference type="Pfam" id="PF25917">
    <property type="entry name" value="BSH_RND"/>
    <property type="match status" value="1"/>
</dbReference>
<sequence length="355" mass="37642">MSKFTRSPVTILVLLAGVIGVLLVLYAWRLPPFVTSVETTDNAYVKGYVTIMSPQVAGYVVEVPVRDYQAVKEGDVLARIDDRIYQQKVAQARATLAGQKAALDNSRQQEASAKASIASSDAQVLGAKAALRRAELASERVNQLAARSVASTSEVESAQATFEQAKAAEAQAEAAVEVNRQALATIIVNRGSLQAAVAGAEASVELAEIDLANTAIRAPRDGHLGEVGVRLGQYVTAGTQLMSVVPSELWVVANYKETQLDGMKVGQPVTFSVDALEHQRLTGHVQRFSPAAGSEFSVIRPDNATGNFTKIAQRVGVRISIDPGQAAAERLAPGLSVVVRIDKSLDPDAKIADAE</sequence>
<dbReference type="EMBL" id="JAANCM010000002">
    <property type="protein sequence ID" value="NHT74975.1"/>
    <property type="molecule type" value="Genomic_DNA"/>
</dbReference>
<comment type="caution">
    <text evidence="5">The sequence shown here is derived from an EMBL/GenBank/DDBJ whole genome shotgun (WGS) entry which is preliminary data.</text>
</comment>
<dbReference type="Gene3D" id="1.10.287.470">
    <property type="entry name" value="Helix hairpin bin"/>
    <property type="match status" value="2"/>
</dbReference>
<keyword evidence="1" id="KW-0175">Coiled coil</keyword>
<evidence type="ECO:0000256" key="1">
    <source>
        <dbReference type="SAM" id="Coils"/>
    </source>
</evidence>
<dbReference type="InterPro" id="IPR058625">
    <property type="entry name" value="MdtA-like_BSH"/>
</dbReference>
<feature type="transmembrane region" description="Helical" evidence="2">
    <location>
        <begin position="9"/>
        <end position="28"/>
    </location>
</feature>
<gene>
    <name evidence="5" type="ORF">G8E10_04300</name>
</gene>
<reference evidence="5" key="1">
    <citation type="submission" date="2020-03" db="EMBL/GenBank/DDBJ databases">
        <title>Ferranicluibacter endophyticum gen. nov., sp. nov., a new genus isolated from Rubus ulmifolius Schott. stem.</title>
        <authorList>
            <person name="Roca-Couso R."/>
            <person name="Flores-Felix J.D."/>
            <person name="Igual J.M."/>
            <person name="Rivas R."/>
        </authorList>
    </citation>
    <scope>NUCLEOTIDE SEQUENCE</scope>
    <source>
        <strain evidence="5">CRRU44</strain>
    </source>
</reference>
<dbReference type="SUPFAM" id="SSF111369">
    <property type="entry name" value="HlyD-like secretion proteins"/>
    <property type="match status" value="2"/>
</dbReference>
<dbReference type="InterPro" id="IPR058792">
    <property type="entry name" value="Beta-barrel_RND_2"/>
</dbReference>